<gene>
    <name evidence="5" type="ORF">CLV94_2959</name>
</gene>
<dbReference type="InterPro" id="IPR002577">
    <property type="entry name" value="HTH_HxlR"/>
</dbReference>
<evidence type="ECO:0000256" key="2">
    <source>
        <dbReference type="ARBA" id="ARBA00023125"/>
    </source>
</evidence>
<dbReference type="Gene3D" id="1.10.10.10">
    <property type="entry name" value="Winged helix-like DNA-binding domain superfamily/Winged helix DNA-binding domain"/>
    <property type="match status" value="1"/>
</dbReference>
<dbReference type="GO" id="GO:0003677">
    <property type="term" value="F:DNA binding"/>
    <property type="evidence" value="ECO:0007669"/>
    <property type="project" value="UniProtKB-KW"/>
</dbReference>
<dbReference type="PANTHER" id="PTHR33204:SF29">
    <property type="entry name" value="TRANSCRIPTIONAL REGULATOR"/>
    <property type="match status" value="1"/>
</dbReference>
<dbReference type="OrthoDB" id="769662at2"/>
<dbReference type="PROSITE" id="PS51118">
    <property type="entry name" value="HTH_HXLR"/>
    <property type="match status" value="1"/>
</dbReference>
<evidence type="ECO:0000259" key="4">
    <source>
        <dbReference type="PROSITE" id="PS51118"/>
    </source>
</evidence>
<dbReference type="Pfam" id="PF01638">
    <property type="entry name" value="HxlR"/>
    <property type="match status" value="1"/>
</dbReference>
<keyword evidence="2 5" id="KW-0238">DNA-binding</keyword>
<dbReference type="InterPro" id="IPR036388">
    <property type="entry name" value="WH-like_DNA-bd_sf"/>
</dbReference>
<evidence type="ECO:0000256" key="1">
    <source>
        <dbReference type="ARBA" id="ARBA00023015"/>
    </source>
</evidence>
<dbReference type="InterPro" id="IPR036390">
    <property type="entry name" value="WH_DNA-bd_sf"/>
</dbReference>
<proteinExistence type="predicted"/>
<keyword evidence="3" id="KW-0804">Transcription</keyword>
<dbReference type="RefSeq" id="WP_121377249.1">
    <property type="nucleotide sequence ID" value="NZ_RBLC01000005.1"/>
</dbReference>
<dbReference type="Proteomes" id="UP000277579">
    <property type="component" value="Unassembled WGS sequence"/>
</dbReference>
<feature type="domain" description="HTH hxlR-type" evidence="4">
    <location>
        <begin position="14"/>
        <end position="112"/>
    </location>
</feature>
<evidence type="ECO:0000256" key="3">
    <source>
        <dbReference type="ARBA" id="ARBA00023163"/>
    </source>
</evidence>
<sequence>MTEEVALQIKELILHVQDTLYVIGGKWRLPIIIAIKHGNHRFKDIKDFVPKITNRVLSAELKTLEANKLITRKVHDSSPILVEYRITEYALSVKEVANAMGNWGLNHRKKLREKGC</sequence>
<protein>
    <submittedName>
        <fullName evidence="5">DNA-binding HxlR family transcriptional regulator</fullName>
    </submittedName>
</protein>
<evidence type="ECO:0000313" key="6">
    <source>
        <dbReference type="Proteomes" id="UP000277579"/>
    </source>
</evidence>
<dbReference type="SUPFAM" id="SSF46785">
    <property type="entry name" value="Winged helix' DNA-binding domain"/>
    <property type="match status" value="1"/>
</dbReference>
<evidence type="ECO:0000313" key="5">
    <source>
        <dbReference type="EMBL" id="RKS19009.1"/>
    </source>
</evidence>
<reference evidence="5 6" key="1">
    <citation type="submission" date="2018-10" db="EMBL/GenBank/DDBJ databases">
        <title>Genomic Encyclopedia of Archaeal and Bacterial Type Strains, Phase II (KMG-II): from individual species to whole genera.</title>
        <authorList>
            <person name="Goeker M."/>
        </authorList>
    </citation>
    <scope>NUCLEOTIDE SEQUENCE [LARGE SCALE GENOMIC DNA]</scope>
    <source>
        <strain evidence="5 6">DSM 29537</strain>
    </source>
</reference>
<keyword evidence="1" id="KW-0805">Transcription regulation</keyword>
<dbReference type="PANTHER" id="PTHR33204">
    <property type="entry name" value="TRANSCRIPTIONAL REGULATOR, MARR FAMILY"/>
    <property type="match status" value="1"/>
</dbReference>
<comment type="caution">
    <text evidence="5">The sequence shown here is derived from an EMBL/GenBank/DDBJ whole genome shotgun (WGS) entry which is preliminary data.</text>
</comment>
<dbReference type="AlphaFoldDB" id="A0A495M3X8"/>
<name>A0A495M3X8_9FLAO</name>
<accession>A0A495M3X8</accession>
<keyword evidence="6" id="KW-1185">Reference proteome</keyword>
<dbReference type="EMBL" id="RBLC01000005">
    <property type="protein sequence ID" value="RKS19009.1"/>
    <property type="molecule type" value="Genomic_DNA"/>
</dbReference>
<organism evidence="5 6">
    <name type="scientific">Flavobacterium endophyticum</name>
    <dbReference type="NCBI Taxonomy" id="1540163"/>
    <lineage>
        <taxon>Bacteria</taxon>
        <taxon>Pseudomonadati</taxon>
        <taxon>Bacteroidota</taxon>
        <taxon>Flavobacteriia</taxon>
        <taxon>Flavobacteriales</taxon>
        <taxon>Flavobacteriaceae</taxon>
        <taxon>Flavobacterium</taxon>
    </lineage>
</organism>